<dbReference type="AlphaFoldDB" id="A0A016US34"/>
<reference evidence="2" key="1">
    <citation type="journal article" date="2015" name="Nat. Genet.">
        <title>The genome and transcriptome of the zoonotic hookworm Ancylostoma ceylanicum identify infection-specific gene families.</title>
        <authorList>
            <person name="Schwarz E.M."/>
            <person name="Hu Y."/>
            <person name="Antoshechkin I."/>
            <person name="Miller M.M."/>
            <person name="Sternberg P.W."/>
            <person name="Aroian R.V."/>
        </authorList>
    </citation>
    <scope>NUCLEOTIDE SEQUENCE</scope>
    <source>
        <strain evidence="2">HY135</strain>
    </source>
</reference>
<evidence type="ECO:0000313" key="2">
    <source>
        <dbReference type="Proteomes" id="UP000024635"/>
    </source>
</evidence>
<proteinExistence type="predicted"/>
<name>A0A016US34_9BILA</name>
<dbReference type="Proteomes" id="UP000024635">
    <property type="component" value="Unassembled WGS sequence"/>
</dbReference>
<evidence type="ECO:0000313" key="1">
    <source>
        <dbReference type="EMBL" id="EYC17995.1"/>
    </source>
</evidence>
<dbReference type="EMBL" id="JARK01001365">
    <property type="protein sequence ID" value="EYC17995.1"/>
    <property type="molecule type" value="Genomic_DNA"/>
</dbReference>
<keyword evidence="2" id="KW-1185">Reference proteome</keyword>
<protein>
    <submittedName>
        <fullName evidence="1">Uncharacterized protein</fullName>
    </submittedName>
</protein>
<comment type="caution">
    <text evidence="1">The sequence shown here is derived from an EMBL/GenBank/DDBJ whole genome shotgun (WGS) entry which is preliminary data.</text>
</comment>
<accession>A0A016US34</accession>
<gene>
    <name evidence="1" type="primary">Acey_s0029.g1998</name>
    <name evidence="1" type="ORF">Y032_0029g1998</name>
</gene>
<organism evidence="1 2">
    <name type="scientific">Ancylostoma ceylanicum</name>
    <dbReference type="NCBI Taxonomy" id="53326"/>
    <lineage>
        <taxon>Eukaryota</taxon>
        <taxon>Metazoa</taxon>
        <taxon>Ecdysozoa</taxon>
        <taxon>Nematoda</taxon>
        <taxon>Chromadorea</taxon>
        <taxon>Rhabditida</taxon>
        <taxon>Rhabditina</taxon>
        <taxon>Rhabditomorpha</taxon>
        <taxon>Strongyloidea</taxon>
        <taxon>Ancylostomatidae</taxon>
        <taxon>Ancylostomatinae</taxon>
        <taxon>Ancylostoma</taxon>
    </lineage>
</organism>
<sequence>MHEMSARKCTKHIGYKPRKRVCTIVRKRGAWRGDSDWRIRAARYATCLKSYGAKHKYIICYGIDAVRVQS</sequence>